<keyword evidence="3 7" id="KW-0274">FAD</keyword>
<dbReference type="SUPFAM" id="SSF51905">
    <property type="entry name" value="FAD/NAD(P)-binding domain"/>
    <property type="match status" value="1"/>
</dbReference>
<evidence type="ECO:0000256" key="3">
    <source>
        <dbReference type="ARBA" id="ARBA00022827"/>
    </source>
</evidence>
<dbReference type="GO" id="GO:0004791">
    <property type="term" value="F:thioredoxin-disulfide reductase (NADPH) activity"/>
    <property type="evidence" value="ECO:0007669"/>
    <property type="project" value="UniProtKB-UniRule"/>
</dbReference>
<evidence type="ECO:0000313" key="10">
    <source>
        <dbReference type="EMBL" id="SHJ44488.1"/>
    </source>
</evidence>
<dbReference type="PRINTS" id="PR00368">
    <property type="entry name" value="FADPNR"/>
</dbReference>
<evidence type="ECO:0000256" key="1">
    <source>
        <dbReference type="ARBA" id="ARBA00009333"/>
    </source>
</evidence>
<dbReference type="Gene3D" id="3.50.50.60">
    <property type="entry name" value="FAD/NAD(P)-binding domain"/>
    <property type="match status" value="2"/>
</dbReference>
<dbReference type="AlphaFoldDB" id="A0A1M6JCT6"/>
<feature type="domain" description="FAD/NAD(P)-binding" evidence="9">
    <location>
        <begin position="5"/>
        <end position="292"/>
    </location>
</feature>
<dbReference type="GO" id="GO:0005737">
    <property type="term" value="C:cytoplasm"/>
    <property type="evidence" value="ECO:0007669"/>
    <property type="project" value="InterPro"/>
</dbReference>
<evidence type="ECO:0000256" key="2">
    <source>
        <dbReference type="ARBA" id="ARBA00022630"/>
    </source>
</evidence>
<keyword evidence="2 7" id="KW-0285">Flavoprotein</keyword>
<protein>
    <recommendedName>
        <fullName evidence="7">Thioredoxin reductase</fullName>
        <ecNumber evidence="7">1.8.1.9</ecNumber>
    </recommendedName>
</protein>
<dbReference type="InterPro" id="IPR023753">
    <property type="entry name" value="FAD/NAD-binding_dom"/>
</dbReference>
<comment type="subunit">
    <text evidence="7">Homodimer.</text>
</comment>
<sequence>MAHIYDTIIIGGGPAGLSAGLYAARSKMDTLLIEKGKYGGQTATTAELENYPGSMEECTGPGLIERMRKQAEEFGTEFVKDEIVEVELEGNVKVVKGVKETYYAKTIIIATGAYPRLAGFEKEMELRGRGVSYCATCDADFFTELDVAVIGGGDSALDEAIYLTKFAESVTIIHRRDQFRAAKSIVEKAQANPKINFIYDSVVVEAKGDEILEGLVLKNVKTGELSDLTVDGCFVFVGYLPITELFKGKIELTERGDIITDVEMRCSIPGVFAAGDVRDKSLRQVITAASDGAIAATTAEKYIEANEHLYAKELVLS</sequence>
<keyword evidence="5" id="KW-1015">Disulfide bond</keyword>
<dbReference type="RefSeq" id="WP_073008485.1">
    <property type="nucleotide sequence ID" value="NZ_FQZO01000005.1"/>
</dbReference>
<dbReference type="InterPro" id="IPR036188">
    <property type="entry name" value="FAD/NAD-bd_sf"/>
</dbReference>
<dbReference type="PRINTS" id="PR00469">
    <property type="entry name" value="PNDRDTASEII"/>
</dbReference>
<comment type="similarity">
    <text evidence="1 7">Belongs to the class-II pyridine nucleotide-disulfide oxidoreductase family.</text>
</comment>
<dbReference type="Pfam" id="PF07992">
    <property type="entry name" value="Pyr_redox_2"/>
    <property type="match status" value="1"/>
</dbReference>
<dbReference type="InterPro" id="IPR005982">
    <property type="entry name" value="Thioredox_Rdtase"/>
</dbReference>
<evidence type="ECO:0000256" key="4">
    <source>
        <dbReference type="ARBA" id="ARBA00023002"/>
    </source>
</evidence>
<comment type="catalytic activity">
    <reaction evidence="7">
        <text>[thioredoxin]-dithiol + NADP(+) = [thioredoxin]-disulfide + NADPH + H(+)</text>
        <dbReference type="Rhea" id="RHEA:20345"/>
        <dbReference type="Rhea" id="RHEA-COMP:10698"/>
        <dbReference type="Rhea" id="RHEA-COMP:10700"/>
        <dbReference type="ChEBI" id="CHEBI:15378"/>
        <dbReference type="ChEBI" id="CHEBI:29950"/>
        <dbReference type="ChEBI" id="CHEBI:50058"/>
        <dbReference type="ChEBI" id="CHEBI:57783"/>
        <dbReference type="ChEBI" id="CHEBI:58349"/>
        <dbReference type="EC" id="1.8.1.9"/>
    </reaction>
</comment>
<dbReference type="EC" id="1.8.1.9" evidence="7"/>
<gene>
    <name evidence="10" type="ORF">SAMN05444401_3048</name>
</gene>
<dbReference type="NCBIfam" id="TIGR01292">
    <property type="entry name" value="TRX_reduct"/>
    <property type="match status" value="1"/>
</dbReference>
<accession>A0A1M6JCT6</accession>
<evidence type="ECO:0000256" key="5">
    <source>
        <dbReference type="ARBA" id="ARBA00023157"/>
    </source>
</evidence>
<dbReference type="InterPro" id="IPR008255">
    <property type="entry name" value="Pyr_nucl-diS_OxRdtase_2_AS"/>
</dbReference>
<reference evidence="10 11" key="1">
    <citation type="submission" date="2016-11" db="EMBL/GenBank/DDBJ databases">
        <authorList>
            <person name="Jaros S."/>
            <person name="Januszkiewicz K."/>
            <person name="Wedrychowicz H."/>
        </authorList>
    </citation>
    <scope>NUCLEOTIDE SEQUENCE [LARGE SCALE GENOMIC DNA]</scope>
    <source>
        <strain evidence="10 11">DSM 21864</strain>
    </source>
</reference>
<evidence type="ECO:0000256" key="7">
    <source>
        <dbReference type="RuleBase" id="RU003880"/>
    </source>
</evidence>
<evidence type="ECO:0000259" key="9">
    <source>
        <dbReference type="Pfam" id="PF07992"/>
    </source>
</evidence>
<dbReference type="STRING" id="1121298.SAMN05444401_3048"/>
<keyword evidence="8" id="KW-0521">NADP</keyword>
<name>A0A1M6JCT6_9CLOT</name>
<evidence type="ECO:0000256" key="8">
    <source>
        <dbReference type="RuleBase" id="RU003881"/>
    </source>
</evidence>
<comment type="cofactor">
    <cofactor evidence="8">
        <name>FAD</name>
        <dbReference type="ChEBI" id="CHEBI:57692"/>
    </cofactor>
    <text evidence="8">Binds 1 FAD per subunit.</text>
</comment>
<evidence type="ECO:0000256" key="6">
    <source>
        <dbReference type="ARBA" id="ARBA00023284"/>
    </source>
</evidence>
<keyword evidence="6 7" id="KW-0676">Redox-active center</keyword>
<dbReference type="EMBL" id="FQZO01000005">
    <property type="protein sequence ID" value="SHJ44488.1"/>
    <property type="molecule type" value="Genomic_DNA"/>
</dbReference>
<organism evidence="10 11">
    <name type="scientific">Clostridium amylolyticum</name>
    <dbReference type="NCBI Taxonomy" id="1121298"/>
    <lineage>
        <taxon>Bacteria</taxon>
        <taxon>Bacillati</taxon>
        <taxon>Bacillota</taxon>
        <taxon>Clostridia</taxon>
        <taxon>Eubacteriales</taxon>
        <taxon>Clostridiaceae</taxon>
        <taxon>Clostridium</taxon>
    </lineage>
</organism>
<evidence type="ECO:0000313" key="11">
    <source>
        <dbReference type="Proteomes" id="UP000184080"/>
    </source>
</evidence>
<dbReference type="Proteomes" id="UP000184080">
    <property type="component" value="Unassembled WGS sequence"/>
</dbReference>
<dbReference type="PROSITE" id="PS00573">
    <property type="entry name" value="PYRIDINE_REDOX_2"/>
    <property type="match status" value="1"/>
</dbReference>
<keyword evidence="11" id="KW-1185">Reference proteome</keyword>
<dbReference type="PANTHER" id="PTHR48105">
    <property type="entry name" value="THIOREDOXIN REDUCTASE 1-RELATED-RELATED"/>
    <property type="match status" value="1"/>
</dbReference>
<dbReference type="InterPro" id="IPR050097">
    <property type="entry name" value="Ferredoxin-NADP_redctase_2"/>
</dbReference>
<dbReference type="GO" id="GO:0019430">
    <property type="term" value="P:removal of superoxide radicals"/>
    <property type="evidence" value="ECO:0007669"/>
    <property type="project" value="UniProtKB-UniRule"/>
</dbReference>
<proteinExistence type="inferred from homology"/>
<keyword evidence="4 7" id="KW-0560">Oxidoreductase</keyword>
<dbReference type="OrthoDB" id="9806179at2"/>